<gene>
    <name evidence="1" type="ORF">E1298_00670</name>
</gene>
<reference evidence="1 2" key="1">
    <citation type="submission" date="2019-03" db="EMBL/GenBank/DDBJ databases">
        <title>Draft genome sequences of novel Actinobacteria.</title>
        <authorList>
            <person name="Sahin N."/>
            <person name="Ay H."/>
            <person name="Saygin H."/>
        </authorList>
    </citation>
    <scope>NUCLEOTIDE SEQUENCE [LARGE SCALE GENOMIC DNA]</scope>
    <source>
        <strain evidence="1 2">H3C3</strain>
    </source>
</reference>
<keyword evidence="1" id="KW-0255">Endonuclease</keyword>
<evidence type="ECO:0000313" key="1">
    <source>
        <dbReference type="EMBL" id="TDD97576.1"/>
    </source>
</evidence>
<organism evidence="1 2">
    <name type="scientific">Actinomadura rubrisoli</name>
    <dbReference type="NCBI Taxonomy" id="2530368"/>
    <lineage>
        <taxon>Bacteria</taxon>
        <taxon>Bacillati</taxon>
        <taxon>Actinomycetota</taxon>
        <taxon>Actinomycetes</taxon>
        <taxon>Streptosporangiales</taxon>
        <taxon>Thermomonosporaceae</taxon>
        <taxon>Actinomadura</taxon>
    </lineage>
</organism>
<dbReference type="GO" id="GO:0004519">
    <property type="term" value="F:endonuclease activity"/>
    <property type="evidence" value="ECO:0007669"/>
    <property type="project" value="UniProtKB-KW"/>
</dbReference>
<dbReference type="InterPro" id="IPR003615">
    <property type="entry name" value="HNH_nuc"/>
</dbReference>
<dbReference type="OrthoDB" id="3535298at2"/>
<dbReference type="RefSeq" id="WP_131888738.1">
    <property type="nucleotide sequence ID" value="NZ_SMKU01000002.1"/>
</dbReference>
<evidence type="ECO:0000313" key="2">
    <source>
        <dbReference type="Proteomes" id="UP000294513"/>
    </source>
</evidence>
<dbReference type="EMBL" id="SMKU01000002">
    <property type="protein sequence ID" value="TDD97576.1"/>
    <property type="molecule type" value="Genomic_DNA"/>
</dbReference>
<name>A0A4R5CF57_9ACTN</name>
<protein>
    <submittedName>
        <fullName evidence="1">HNH endonuclease</fullName>
    </submittedName>
</protein>
<sequence>MRLERRAPLTSTIRLARVTPLQPVSVKRRAENRERHKVVHATFGDAPLCRAPGCGRLADDIHEPLTRGRGGSVTDPSNMVPLCRTCHGLVQLGPPWAYEFGLMAHSWDGGDAA</sequence>
<keyword evidence="2" id="KW-1185">Reference proteome</keyword>
<proteinExistence type="predicted"/>
<dbReference type="Proteomes" id="UP000294513">
    <property type="component" value="Unassembled WGS sequence"/>
</dbReference>
<keyword evidence="1" id="KW-0378">Hydrolase</keyword>
<accession>A0A4R5CF57</accession>
<dbReference type="CDD" id="cd00085">
    <property type="entry name" value="HNHc"/>
    <property type="match status" value="1"/>
</dbReference>
<keyword evidence="1" id="KW-0540">Nuclease</keyword>
<comment type="caution">
    <text evidence="1">The sequence shown here is derived from an EMBL/GenBank/DDBJ whole genome shotgun (WGS) entry which is preliminary data.</text>
</comment>
<dbReference type="AlphaFoldDB" id="A0A4R5CF57"/>